<reference evidence="1 2" key="1">
    <citation type="submission" date="2021-06" db="EMBL/GenBank/DDBJ databases">
        <title>Caerostris extrusa draft genome.</title>
        <authorList>
            <person name="Kono N."/>
            <person name="Arakawa K."/>
        </authorList>
    </citation>
    <scope>NUCLEOTIDE SEQUENCE [LARGE SCALE GENOMIC DNA]</scope>
</reference>
<dbReference type="AlphaFoldDB" id="A0AAV4SLJ1"/>
<sequence length="123" mass="14278">MCRRKGLGNSFNDFREHRCVRFLDLGSLRVFHYGFPMGDREHRIFYSSENFVSVLELIQRQESKLCFRGLILPCRGDERRGGSGTSGSFSPLLVVYYAVPLALRTESIIQVEPFMAREIRRDL</sequence>
<dbReference type="EMBL" id="BPLR01009599">
    <property type="protein sequence ID" value="GIY33167.1"/>
    <property type="molecule type" value="Genomic_DNA"/>
</dbReference>
<keyword evidence="2" id="KW-1185">Reference proteome</keyword>
<accession>A0AAV4SLJ1</accession>
<name>A0AAV4SLJ1_CAEEX</name>
<comment type="caution">
    <text evidence="1">The sequence shown here is derived from an EMBL/GenBank/DDBJ whole genome shotgun (WGS) entry which is preliminary data.</text>
</comment>
<evidence type="ECO:0008006" key="3">
    <source>
        <dbReference type="Google" id="ProtNLM"/>
    </source>
</evidence>
<evidence type="ECO:0000313" key="1">
    <source>
        <dbReference type="EMBL" id="GIY33167.1"/>
    </source>
</evidence>
<gene>
    <name evidence="1" type="ORF">CEXT_419931</name>
</gene>
<proteinExistence type="predicted"/>
<dbReference type="Proteomes" id="UP001054945">
    <property type="component" value="Unassembled WGS sequence"/>
</dbReference>
<organism evidence="1 2">
    <name type="scientific">Caerostris extrusa</name>
    <name type="common">Bark spider</name>
    <name type="synonym">Caerostris bankana</name>
    <dbReference type="NCBI Taxonomy" id="172846"/>
    <lineage>
        <taxon>Eukaryota</taxon>
        <taxon>Metazoa</taxon>
        <taxon>Ecdysozoa</taxon>
        <taxon>Arthropoda</taxon>
        <taxon>Chelicerata</taxon>
        <taxon>Arachnida</taxon>
        <taxon>Araneae</taxon>
        <taxon>Araneomorphae</taxon>
        <taxon>Entelegynae</taxon>
        <taxon>Araneoidea</taxon>
        <taxon>Araneidae</taxon>
        <taxon>Caerostris</taxon>
    </lineage>
</organism>
<evidence type="ECO:0000313" key="2">
    <source>
        <dbReference type="Proteomes" id="UP001054945"/>
    </source>
</evidence>
<protein>
    <recommendedName>
        <fullName evidence="3">Maturase K</fullName>
    </recommendedName>
</protein>